<keyword evidence="2" id="KW-0732">Signal</keyword>
<organism evidence="3 4">
    <name type="scientific">Chondrus crispus</name>
    <name type="common">Carrageen Irish moss</name>
    <name type="synonym">Polymorpha crispa</name>
    <dbReference type="NCBI Taxonomy" id="2769"/>
    <lineage>
        <taxon>Eukaryota</taxon>
        <taxon>Rhodophyta</taxon>
        <taxon>Florideophyceae</taxon>
        <taxon>Rhodymeniophycidae</taxon>
        <taxon>Gigartinales</taxon>
        <taxon>Gigartinaceae</taxon>
        <taxon>Chondrus</taxon>
    </lineage>
</organism>
<name>R7Q4R5_CHOCR</name>
<feature type="signal peptide" evidence="2">
    <location>
        <begin position="1"/>
        <end position="17"/>
    </location>
</feature>
<evidence type="ECO:0000313" key="4">
    <source>
        <dbReference type="Proteomes" id="UP000012073"/>
    </source>
</evidence>
<dbReference type="GeneID" id="17319753"/>
<accession>R7Q4R5</accession>
<dbReference type="Gramene" id="CDF32371">
    <property type="protein sequence ID" value="CDF32371"/>
    <property type="gene ID" value="CHC_T00008139001"/>
</dbReference>
<feature type="region of interest" description="Disordered" evidence="1">
    <location>
        <begin position="34"/>
        <end position="62"/>
    </location>
</feature>
<feature type="compositionally biased region" description="Low complexity" evidence="1">
    <location>
        <begin position="51"/>
        <end position="62"/>
    </location>
</feature>
<evidence type="ECO:0000256" key="1">
    <source>
        <dbReference type="SAM" id="MobiDB-lite"/>
    </source>
</evidence>
<dbReference type="Proteomes" id="UP000012073">
    <property type="component" value="Unassembled WGS sequence"/>
</dbReference>
<dbReference type="AlphaFoldDB" id="R7Q4R5"/>
<dbReference type="RefSeq" id="XP_005712036.1">
    <property type="nucleotide sequence ID" value="XM_005711979.1"/>
</dbReference>
<feature type="region of interest" description="Disordered" evidence="1">
    <location>
        <begin position="193"/>
        <end position="214"/>
    </location>
</feature>
<evidence type="ECO:0000313" key="3">
    <source>
        <dbReference type="EMBL" id="CDF32371.1"/>
    </source>
</evidence>
<sequence length="260" mass="28322">MLSVLFLASASLTRSFATCLESSPLSKPARATFTAVPSSTKSHRPSHARMTNSSMSPSTTSLTSGFEMTTDFKQWSPNARETLRIPDTLFAKMKPPARSTLRASLSSTGRWSVERRIGRPALLRTARASPQLAVVRTLPTRGTLRRKQVTAVAPVWQHFLVLSMASILRYAVSKARAGLSTRLLRGWAAGAGQSSESVSYGGDEQSDATSSSARWCSFSGADGGSSSSRNRACRCERHRLAARDPPWPSYRPRKTAGKEW</sequence>
<dbReference type="KEGG" id="ccp:CHC_T00008139001"/>
<reference evidence="4" key="1">
    <citation type="journal article" date="2013" name="Proc. Natl. Acad. Sci. U.S.A.">
        <title>Genome structure and metabolic features in the red seaweed Chondrus crispus shed light on evolution of the Archaeplastida.</title>
        <authorList>
            <person name="Collen J."/>
            <person name="Porcel B."/>
            <person name="Carre W."/>
            <person name="Ball S.G."/>
            <person name="Chaparro C."/>
            <person name="Tonon T."/>
            <person name="Barbeyron T."/>
            <person name="Michel G."/>
            <person name="Noel B."/>
            <person name="Valentin K."/>
            <person name="Elias M."/>
            <person name="Artiguenave F."/>
            <person name="Arun A."/>
            <person name="Aury J.M."/>
            <person name="Barbosa-Neto J.F."/>
            <person name="Bothwell J.H."/>
            <person name="Bouget F.Y."/>
            <person name="Brillet L."/>
            <person name="Cabello-Hurtado F."/>
            <person name="Capella-Gutierrez S."/>
            <person name="Charrier B."/>
            <person name="Cladiere L."/>
            <person name="Cock J.M."/>
            <person name="Coelho S.M."/>
            <person name="Colleoni C."/>
            <person name="Czjzek M."/>
            <person name="Da Silva C."/>
            <person name="Delage L."/>
            <person name="Denoeud F."/>
            <person name="Deschamps P."/>
            <person name="Dittami S.M."/>
            <person name="Gabaldon T."/>
            <person name="Gachon C.M."/>
            <person name="Groisillier A."/>
            <person name="Herve C."/>
            <person name="Jabbari K."/>
            <person name="Katinka M."/>
            <person name="Kloareg B."/>
            <person name="Kowalczyk N."/>
            <person name="Labadie K."/>
            <person name="Leblanc C."/>
            <person name="Lopez P.J."/>
            <person name="McLachlan D.H."/>
            <person name="Meslet-Cladiere L."/>
            <person name="Moustafa A."/>
            <person name="Nehr Z."/>
            <person name="Nyvall Collen P."/>
            <person name="Panaud O."/>
            <person name="Partensky F."/>
            <person name="Poulain J."/>
            <person name="Rensing S.A."/>
            <person name="Rousvoal S."/>
            <person name="Samson G."/>
            <person name="Symeonidi A."/>
            <person name="Weissenbach J."/>
            <person name="Zambounis A."/>
            <person name="Wincker P."/>
            <person name="Boyen C."/>
        </authorList>
    </citation>
    <scope>NUCLEOTIDE SEQUENCE [LARGE SCALE GENOMIC DNA]</scope>
    <source>
        <strain evidence="4">cv. Stackhouse</strain>
    </source>
</reference>
<gene>
    <name evidence="3" type="ORF">CHC_T00008139001</name>
</gene>
<proteinExistence type="predicted"/>
<dbReference type="EMBL" id="HG001489">
    <property type="protein sequence ID" value="CDF32371.1"/>
    <property type="molecule type" value="Genomic_DNA"/>
</dbReference>
<keyword evidence="4" id="KW-1185">Reference proteome</keyword>
<feature type="chain" id="PRO_5004443141" evidence="2">
    <location>
        <begin position="18"/>
        <end position="260"/>
    </location>
</feature>
<protein>
    <submittedName>
        <fullName evidence="3">Uncharacterized protein</fullName>
    </submittedName>
</protein>
<evidence type="ECO:0000256" key="2">
    <source>
        <dbReference type="SAM" id="SignalP"/>
    </source>
</evidence>